<dbReference type="RefSeq" id="XP_009514299.1">
    <property type="nucleotide sequence ID" value="XM_009516004.1"/>
</dbReference>
<dbReference type="Proteomes" id="UP000002640">
    <property type="component" value="Unassembled WGS sequence"/>
</dbReference>
<accession>G4YGR5</accession>
<sequence length="216" mass="24168">MVTPPATTRTDRVARGAEDSKVTRSSLRSTGRRSSRKSRYADDSSDDHDDFTGDGGAQMDEYLRQIREVSDAETVNPTPRLEVAMHRPLGQIPTFSGARNRSENSMQWLRAFVYEMKGTHAPPNEWCMPFELRLRDGAVHWHRQLTKKTKRTWTLLSDAASDQGSDDSEEGRHDGYSSDDSALAASLSSLNCWRALSHPVEVLLASRPCSSATVFH</sequence>
<proteinExistence type="predicted"/>
<dbReference type="KEGG" id="psoj:PHYSODRAFT_320882"/>
<dbReference type="AlphaFoldDB" id="G4YGR5"/>
<evidence type="ECO:0008006" key="4">
    <source>
        <dbReference type="Google" id="ProtNLM"/>
    </source>
</evidence>
<organism evidence="2 3">
    <name type="scientific">Phytophthora sojae (strain P6497)</name>
    <name type="common">Soybean stem and root rot agent</name>
    <name type="synonym">Phytophthora megasperma f. sp. glycines</name>
    <dbReference type="NCBI Taxonomy" id="1094619"/>
    <lineage>
        <taxon>Eukaryota</taxon>
        <taxon>Sar</taxon>
        <taxon>Stramenopiles</taxon>
        <taxon>Oomycota</taxon>
        <taxon>Peronosporomycetes</taxon>
        <taxon>Peronosporales</taxon>
        <taxon>Peronosporaceae</taxon>
        <taxon>Phytophthora</taxon>
    </lineage>
</organism>
<evidence type="ECO:0000313" key="2">
    <source>
        <dbReference type="EMBL" id="EGZ27024.1"/>
    </source>
</evidence>
<keyword evidence="3" id="KW-1185">Reference proteome</keyword>
<feature type="region of interest" description="Disordered" evidence="1">
    <location>
        <begin position="158"/>
        <end position="178"/>
    </location>
</feature>
<evidence type="ECO:0000313" key="3">
    <source>
        <dbReference type="Proteomes" id="UP000002640"/>
    </source>
</evidence>
<name>G4YGR5_PHYSP</name>
<feature type="compositionally biased region" description="Basic and acidic residues" evidence="1">
    <location>
        <begin position="9"/>
        <end position="22"/>
    </location>
</feature>
<reference evidence="2 3" key="1">
    <citation type="journal article" date="2006" name="Science">
        <title>Phytophthora genome sequences uncover evolutionary origins and mechanisms of pathogenesis.</title>
        <authorList>
            <person name="Tyler B.M."/>
            <person name="Tripathy S."/>
            <person name="Zhang X."/>
            <person name="Dehal P."/>
            <person name="Jiang R.H."/>
            <person name="Aerts A."/>
            <person name="Arredondo F.D."/>
            <person name="Baxter L."/>
            <person name="Bensasson D."/>
            <person name="Beynon J.L."/>
            <person name="Chapman J."/>
            <person name="Damasceno C.M."/>
            <person name="Dorrance A.E."/>
            <person name="Dou D."/>
            <person name="Dickerman A.W."/>
            <person name="Dubchak I.L."/>
            <person name="Garbelotto M."/>
            <person name="Gijzen M."/>
            <person name="Gordon S.G."/>
            <person name="Govers F."/>
            <person name="Grunwald N.J."/>
            <person name="Huang W."/>
            <person name="Ivors K.L."/>
            <person name="Jones R.W."/>
            <person name="Kamoun S."/>
            <person name="Krampis K."/>
            <person name="Lamour K.H."/>
            <person name="Lee M.K."/>
            <person name="McDonald W.H."/>
            <person name="Medina M."/>
            <person name="Meijer H.J."/>
            <person name="Nordberg E.K."/>
            <person name="Maclean D.J."/>
            <person name="Ospina-Giraldo M.D."/>
            <person name="Morris P.F."/>
            <person name="Phuntumart V."/>
            <person name="Putnam N.H."/>
            <person name="Rash S."/>
            <person name="Rose J.K."/>
            <person name="Sakihama Y."/>
            <person name="Salamov A.A."/>
            <person name="Savidor A."/>
            <person name="Scheuring C.F."/>
            <person name="Smith B.M."/>
            <person name="Sobral B.W."/>
            <person name="Terry A."/>
            <person name="Torto-Alalibo T.A."/>
            <person name="Win J."/>
            <person name="Xu Z."/>
            <person name="Zhang H."/>
            <person name="Grigoriev I.V."/>
            <person name="Rokhsar D.S."/>
            <person name="Boore J.L."/>
        </authorList>
    </citation>
    <scope>NUCLEOTIDE SEQUENCE [LARGE SCALE GENOMIC DNA]</scope>
    <source>
        <strain evidence="2 3">P6497</strain>
    </source>
</reference>
<protein>
    <recommendedName>
        <fullName evidence="4">Eukaryotic/viral aspartic protease</fullName>
    </recommendedName>
</protein>
<dbReference type="EMBL" id="JH159151">
    <property type="protein sequence ID" value="EGZ27024.1"/>
    <property type="molecule type" value="Genomic_DNA"/>
</dbReference>
<dbReference type="InParanoid" id="G4YGR5"/>
<evidence type="ECO:0000256" key="1">
    <source>
        <dbReference type="SAM" id="MobiDB-lite"/>
    </source>
</evidence>
<dbReference type="GeneID" id="20644546"/>
<feature type="region of interest" description="Disordered" evidence="1">
    <location>
        <begin position="1"/>
        <end position="57"/>
    </location>
</feature>
<gene>
    <name evidence="2" type="ORF">PHYSODRAFT_320882</name>
</gene>